<dbReference type="RefSeq" id="XP_070914117.1">
    <property type="nucleotide sequence ID" value="XM_071058016.1"/>
</dbReference>
<organism evidence="2 3">
    <name type="scientific">Madurella fahalii</name>
    <dbReference type="NCBI Taxonomy" id="1157608"/>
    <lineage>
        <taxon>Eukaryota</taxon>
        <taxon>Fungi</taxon>
        <taxon>Dikarya</taxon>
        <taxon>Ascomycota</taxon>
        <taxon>Pezizomycotina</taxon>
        <taxon>Sordariomycetes</taxon>
        <taxon>Sordariomycetidae</taxon>
        <taxon>Sordariales</taxon>
        <taxon>Sordariales incertae sedis</taxon>
        <taxon>Madurella</taxon>
    </lineage>
</organism>
<feature type="region of interest" description="Disordered" evidence="1">
    <location>
        <begin position="171"/>
        <end position="263"/>
    </location>
</feature>
<dbReference type="EMBL" id="BAAFSV010000001">
    <property type="protein sequence ID" value="GAB1312384.1"/>
    <property type="molecule type" value="Genomic_DNA"/>
</dbReference>
<comment type="caution">
    <text evidence="2">The sequence shown here is derived from an EMBL/GenBank/DDBJ whole genome shotgun (WGS) entry which is preliminary data.</text>
</comment>
<gene>
    <name evidence="2" type="ORF">MFIFM68171_02594</name>
</gene>
<feature type="compositionally biased region" description="Polar residues" evidence="1">
    <location>
        <begin position="23"/>
        <end position="40"/>
    </location>
</feature>
<dbReference type="Proteomes" id="UP001628179">
    <property type="component" value="Unassembled WGS sequence"/>
</dbReference>
<keyword evidence="3" id="KW-1185">Reference proteome</keyword>
<name>A0ABQ0G3V3_9PEZI</name>
<evidence type="ECO:0000313" key="2">
    <source>
        <dbReference type="EMBL" id="GAB1312384.1"/>
    </source>
</evidence>
<protein>
    <submittedName>
        <fullName evidence="2">Uncharacterized protein</fullName>
    </submittedName>
</protein>
<evidence type="ECO:0000313" key="3">
    <source>
        <dbReference type="Proteomes" id="UP001628179"/>
    </source>
</evidence>
<feature type="region of interest" description="Disordered" evidence="1">
    <location>
        <begin position="361"/>
        <end position="393"/>
    </location>
</feature>
<feature type="compositionally biased region" description="Basic and acidic residues" evidence="1">
    <location>
        <begin position="101"/>
        <end position="118"/>
    </location>
</feature>
<evidence type="ECO:0000256" key="1">
    <source>
        <dbReference type="SAM" id="MobiDB-lite"/>
    </source>
</evidence>
<feature type="region of interest" description="Disordered" evidence="1">
    <location>
        <begin position="1"/>
        <end position="64"/>
    </location>
</feature>
<feature type="region of interest" description="Disordered" evidence="1">
    <location>
        <begin position="91"/>
        <end position="145"/>
    </location>
</feature>
<feature type="compositionally biased region" description="Basic and acidic residues" evidence="1">
    <location>
        <begin position="367"/>
        <end position="377"/>
    </location>
</feature>
<sequence length="404" mass="42912">MEANGPSWPLSLPPARRARHQRVPSNSSETSHASNASHTSRSSEEQFAFSPAVTPSKEDAPSRVMASGYAAGHAAVKDGLLFGKELNTHLQPEDISAPAEHVSKPIDIEPPGGRKHDITSAAASSPPEPLSARGDIAGGYFPLHEDPQSRIRIPHPFHLDADMARNHSLQLAAESSKSGAEDRSLGSAKLSEPSYFPFPTQPSTSATPDTPLSSYIPNGTHDNAALPLGKYYPSNWERRHGKTRPPRPAPAAKPAPAAVQSESQVPVYRGDQAHARSGSEAQRRLQQYQRDMVAQAAMAASAILSKSASTPSSAAASPHGRVPLTIFKTHKPVSPRLRPLGSPGPVTPMSLEDDYMALGGPLSAAGSDRRAAEDRNLGTDVAGNRRQHRKDSRSLAIGMSALSI</sequence>
<accession>A0ABQ0G3V3</accession>
<feature type="compositionally biased region" description="Polar residues" evidence="1">
    <location>
        <begin position="201"/>
        <end position="221"/>
    </location>
</feature>
<dbReference type="GeneID" id="98173339"/>
<proteinExistence type="predicted"/>
<reference evidence="2 3" key="1">
    <citation type="submission" date="2024-09" db="EMBL/GenBank/DDBJ databases">
        <title>Itraconazole resistance in Madurella fahalii resulting from another homologue of gene encoding cytochrome P450 14-alpha sterol demethylase (CYP51).</title>
        <authorList>
            <person name="Yoshioka I."/>
            <person name="Fahal A.H."/>
            <person name="Kaneko S."/>
            <person name="Yaguchi T."/>
        </authorList>
    </citation>
    <scope>NUCLEOTIDE SEQUENCE [LARGE SCALE GENOMIC DNA]</scope>
    <source>
        <strain evidence="2 3">IFM 68171</strain>
    </source>
</reference>